<protein>
    <submittedName>
        <fullName evidence="1">Uncharacterized protein</fullName>
    </submittedName>
</protein>
<comment type="caution">
    <text evidence="1">The sequence shown here is derived from an EMBL/GenBank/DDBJ whole genome shotgun (WGS) entry which is preliminary data.</text>
</comment>
<dbReference type="EMBL" id="CM046399">
    <property type="protein sequence ID" value="KAI8527522.1"/>
    <property type="molecule type" value="Genomic_DNA"/>
</dbReference>
<keyword evidence="2" id="KW-1185">Reference proteome</keyword>
<gene>
    <name evidence="1" type="ORF">RHMOL_Rhmol12G0082200</name>
</gene>
<dbReference type="Proteomes" id="UP001062846">
    <property type="component" value="Chromosome 12"/>
</dbReference>
<evidence type="ECO:0000313" key="2">
    <source>
        <dbReference type="Proteomes" id="UP001062846"/>
    </source>
</evidence>
<organism evidence="1 2">
    <name type="scientific">Rhododendron molle</name>
    <name type="common">Chinese azalea</name>
    <name type="synonym">Azalea mollis</name>
    <dbReference type="NCBI Taxonomy" id="49168"/>
    <lineage>
        <taxon>Eukaryota</taxon>
        <taxon>Viridiplantae</taxon>
        <taxon>Streptophyta</taxon>
        <taxon>Embryophyta</taxon>
        <taxon>Tracheophyta</taxon>
        <taxon>Spermatophyta</taxon>
        <taxon>Magnoliopsida</taxon>
        <taxon>eudicotyledons</taxon>
        <taxon>Gunneridae</taxon>
        <taxon>Pentapetalae</taxon>
        <taxon>asterids</taxon>
        <taxon>Ericales</taxon>
        <taxon>Ericaceae</taxon>
        <taxon>Ericoideae</taxon>
        <taxon>Rhodoreae</taxon>
        <taxon>Rhododendron</taxon>
    </lineage>
</organism>
<name>A0ACC0LGM1_RHOML</name>
<evidence type="ECO:0000313" key="1">
    <source>
        <dbReference type="EMBL" id="KAI8527522.1"/>
    </source>
</evidence>
<accession>A0ACC0LGM1</accession>
<sequence>MTGDSFESISGMMFKDGFPYKTVNVNSLRRYPFIEEEDYAGWLNDEIHVGLWFTSIDYTTFDGPVVGEVAVEAQLYEEAFAIFMKFNLNVQAVNVLLDNIRSIDRAVEFAFRVEEDATGNQDADVYHDLVKYLLMVRKKTKEPRVDSDLIYAYAKIDRLGEIKEFILMPNAKLASTLVIKQFQGAVDAARKANSSKTWKEVCFACVDAEEFHLAQICGLNIIIQAGHLLLVKPYMVAVQSNNVTAVNDALLLLARFRLTYVALFEQIEKHELLETRRVAAYIYKKAGRWKQSIALSDGSQGVASFPAHLPFSNHQYIKAFCGEIFHRVQVLRELTLTSSQLSTNSYRIITSIIELRRTENFSFGIEELVEAY</sequence>
<proteinExistence type="predicted"/>
<reference evidence="1" key="1">
    <citation type="submission" date="2022-02" db="EMBL/GenBank/DDBJ databases">
        <title>Plant Genome Project.</title>
        <authorList>
            <person name="Zhang R.-G."/>
        </authorList>
    </citation>
    <scope>NUCLEOTIDE SEQUENCE</scope>
    <source>
        <strain evidence="1">AT1</strain>
    </source>
</reference>